<dbReference type="GO" id="GO:0032357">
    <property type="term" value="F:oxidized purine DNA binding"/>
    <property type="evidence" value="ECO:0007669"/>
    <property type="project" value="TreeGrafter"/>
</dbReference>
<evidence type="ECO:0000256" key="11">
    <source>
        <dbReference type="ARBA" id="ARBA00023204"/>
    </source>
</evidence>
<keyword evidence="10" id="KW-0411">Iron-sulfur</keyword>
<keyword evidence="7" id="KW-0227">DNA damage</keyword>
<accession>A0A8J2SPP8</accession>
<dbReference type="PANTHER" id="PTHR42944">
    <property type="entry name" value="ADENINE DNA GLYCOSYLASE"/>
    <property type="match status" value="1"/>
</dbReference>
<name>A0A8J2SPP8_9STRA</name>
<keyword evidence="8" id="KW-0378">Hydrolase</keyword>
<evidence type="ECO:0000256" key="7">
    <source>
        <dbReference type="ARBA" id="ARBA00022763"/>
    </source>
</evidence>
<dbReference type="InterPro" id="IPR044298">
    <property type="entry name" value="MIG/MutY"/>
</dbReference>
<feature type="chain" id="PRO_5035298446" description="Adenine DNA glycosylase" evidence="14">
    <location>
        <begin position="17"/>
        <end position="471"/>
    </location>
</feature>
<keyword evidence="9" id="KW-0408">Iron</keyword>
<evidence type="ECO:0000256" key="13">
    <source>
        <dbReference type="SAM" id="MobiDB-lite"/>
    </source>
</evidence>
<comment type="caution">
    <text evidence="16">The sequence shown here is derived from an EMBL/GenBank/DDBJ whole genome shotgun (WGS) entry which is preliminary data.</text>
</comment>
<feature type="signal peptide" evidence="14">
    <location>
        <begin position="1"/>
        <end position="16"/>
    </location>
</feature>
<dbReference type="InterPro" id="IPR023170">
    <property type="entry name" value="HhH_base_excis_C"/>
</dbReference>
<dbReference type="GO" id="GO:0034039">
    <property type="term" value="F:8-oxo-7,8-dihydroguanine DNA N-glycosylase activity"/>
    <property type="evidence" value="ECO:0007669"/>
    <property type="project" value="TreeGrafter"/>
</dbReference>
<dbReference type="InterPro" id="IPR011257">
    <property type="entry name" value="DNA_glycosylase"/>
</dbReference>
<evidence type="ECO:0000256" key="2">
    <source>
        <dbReference type="ARBA" id="ARBA00001966"/>
    </source>
</evidence>
<keyword evidence="17" id="KW-1185">Reference proteome</keyword>
<evidence type="ECO:0000256" key="5">
    <source>
        <dbReference type="ARBA" id="ARBA00022023"/>
    </source>
</evidence>
<evidence type="ECO:0000256" key="10">
    <source>
        <dbReference type="ARBA" id="ARBA00023014"/>
    </source>
</evidence>
<keyword evidence="11" id="KW-0234">DNA repair</keyword>
<dbReference type="SUPFAM" id="SSF55811">
    <property type="entry name" value="Nudix"/>
    <property type="match status" value="1"/>
</dbReference>
<dbReference type="OrthoDB" id="10248838at2759"/>
<dbReference type="Gene3D" id="1.10.340.30">
    <property type="entry name" value="Hypothetical protein, domain 2"/>
    <property type="match status" value="1"/>
</dbReference>
<evidence type="ECO:0000256" key="14">
    <source>
        <dbReference type="SAM" id="SignalP"/>
    </source>
</evidence>
<dbReference type="GO" id="GO:0006298">
    <property type="term" value="P:mismatch repair"/>
    <property type="evidence" value="ECO:0007669"/>
    <property type="project" value="TreeGrafter"/>
</dbReference>
<dbReference type="EC" id="3.2.2.31" evidence="4"/>
<evidence type="ECO:0000259" key="15">
    <source>
        <dbReference type="SMART" id="SM00478"/>
    </source>
</evidence>
<dbReference type="Pfam" id="PF00730">
    <property type="entry name" value="HhH-GPD"/>
    <property type="match status" value="1"/>
</dbReference>
<evidence type="ECO:0000313" key="16">
    <source>
        <dbReference type="EMBL" id="CAH0374373.1"/>
    </source>
</evidence>
<dbReference type="Gene3D" id="3.90.79.10">
    <property type="entry name" value="Nucleoside Triphosphate Pyrophosphohydrolase"/>
    <property type="match status" value="1"/>
</dbReference>
<feature type="region of interest" description="Disordered" evidence="13">
    <location>
        <begin position="422"/>
        <end position="457"/>
    </location>
</feature>
<dbReference type="SUPFAM" id="SSF48150">
    <property type="entry name" value="DNA-glycosylase"/>
    <property type="match status" value="1"/>
</dbReference>
<keyword evidence="14" id="KW-0732">Signal</keyword>
<comment type="similarity">
    <text evidence="3">Belongs to the Nth/MutY family.</text>
</comment>
<evidence type="ECO:0000256" key="6">
    <source>
        <dbReference type="ARBA" id="ARBA00022723"/>
    </source>
</evidence>
<evidence type="ECO:0000256" key="1">
    <source>
        <dbReference type="ARBA" id="ARBA00000843"/>
    </source>
</evidence>
<dbReference type="CDD" id="cd00056">
    <property type="entry name" value="ENDO3c"/>
    <property type="match status" value="1"/>
</dbReference>
<dbReference type="GO" id="GO:0005634">
    <property type="term" value="C:nucleus"/>
    <property type="evidence" value="ECO:0007669"/>
    <property type="project" value="TreeGrafter"/>
</dbReference>
<dbReference type="AlphaFoldDB" id="A0A8J2SPP8"/>
<dbReference type="InterPro" id="IPR003265">
    <property type="entry name" value="HhH-GPD_domain"/>
</dbReference>
<dbReference type="SMART" id="SM00478">
    <property type="entry name" value="ENDO3c"/>
    <property type="match status" value="1"/>
</dbReference>
<keyword evidence="6" id="KW-0479">Metal-binding</keyword>
<gene>
    <name evidence="16" type="ORF">PECAL_4P16490</name>
</gene>
<dbReference type="GO" id="GO:0046872">
    <property type="term" value="F:metal ion binding"/>
    <property type="evidence" value="ECO:0007669"/>
    <property type="project" value="UniProtKB-KW"/>
</dbReference>
<dbReference type="InterPro" id="IPR015797">
    <property type="entry name" value="NUDIX_hydrolase-like_dom_sf"/>
</dbReference>
<evidence type="ECO:0000256" key="9">
    <source>
        <dbReference type="ARBA" id="ARBA00023004"/>
    </source>
</evidence>
<reference evidence="16" key="1">
    <citation type="submission" date="2021-11" db="EMBL/GenBank/DDBJ databases">
        <authorList>
            <consortium name="Genoscope - CEA"/>
            <person name="William W."/>
        </authorList>
    </citation>
    <scope>NUCLEOTIDE SEQUENCE</scope>
</reference>
<keyword evidence="12" id="KW-0326">Glycosidase</keyword>
<evidence type="ECO:0000256" key="8">
    <source>
        <dbReference type="ARBA" id="ARBA00022801"/>
    </source>
</evidence>
<evidence type="ECO:0000256" key="3">
    <source>
        <dbReference type="ARBA" id="ARBA00008343"/>
    </source>
</evidence>
<dbReference type="Gene3D" id="1.10.1670.10">
    <property type="entry name" value="Helix-hairpin-Helix base-excision DNA repair enzymes (C-terminal)"/>
    <property type="match status" value="1"/>
</dbReference>
<comment type="cofactor">
    <cofactor evidence="2">
        <name>[4Fe-4S] cluster</name>
        <dbReference type="ChEBI" id="CHEBI:49883"/>
    </cofactor>
</comment>
<dbReference type="PANTHER" id="PTHR42944:SF1">
    <property type="entry name" value="ADENINE DNA GLYCOSYLASE"/>
    <property type="match status" value="1"/>
</dbReference>
<dbReference type="GO" id="GO:0035485">
    <property type="term" value="F:adenine/guanine mispair binding"/>
    <property type="evidence" value="ECO:0007669"/>
    <property type="project" value="TreeGrafter"/>
</dbReference>
<dbReference type="EMBL" id="CAKKNE010000004">
    <property type="protein sequence ID" value="CAH0374373.1"/>
    <property type="molecule type" value="Genomic_DNA"/>
</dbReference>
<proteinExistence type="inferred from homology"/>
<feature type="domain" description="HhH-GPD" evidence="15">
    <location>
        <begin position="102"/>
        <end position="248"/>
    </location>
</feature>
<dbReference type="GO" id="GO:0006284">
    <property type="term" value="P:base-excision repair"/>
    <property type="evidence" value="ECO:0007669"/>
    <property type="project" value="InterPro"/>
</dbReference>
<sequence length="471" mass="51363">MRLRALALALVPRSASVSLAARRVAARPRPVDPPRVKPVTIQIGKTMPKDIEDTIVKPDGAAARQDLLKWWDAGHRAMPWRRETPADDKKAWAYGVWVSEVMLQQTQVSRVDPYWRRWMERWPSVESLARADESDVKALWSGLGYYRRCAFLLEGAKQLASANEWPTSKDQWLKVKGVGPYTAAAISSIVYGERTPVVDGNVVRVFSRLAMCGEKPTAKVWWSLAGSLTDGCDRPGAVNQALMELGATACSKQKPSCGGCPLRGHCAAFKGQVVDKYPVVVKKAPPVKVAVCLVVLRHNDRVALVAPQSDRSKSPFRLEGLWELPGTRIEGEPDENAIVQGLDDALRALGPTTKGLRAKKPLSHSITSTRYAVHVQRCDVDDPALYSNVEWVAADDLGTKGCSSVVKKAVDAAAKIDAKRKLPKGQQTLSFKPAKKATTRVSPPPEPVTVTPPSPPQLATPSAFGAYAFAE</sequence>
<dbReference type="GO" id="GO:0000701">
    <property type="term" value="F:purine-specific mismatch base pair DNA N-glycosylase activity"/>
    <property type="evidence" value="ECO:0007669"/>
    <property type="project" value="UniProtKB-EC"/>
</dbReference>
<dbReference type="GO" id="GO:0051536">
    <property type="term" value="F:iron-sulfur cluster binding"/>
    <property type="evidence" value="ECO:0007669"/>
    <property type="project" value="UniProtKB-KW"/>
</dbReference>
<feature type="compositionally biased region" description="Pro residues" evidence="13">
    <location>
        <begin position="442"/>
        <end position="457"/>
    </location>
</feature>
<comment type="catalytic activity">
    <reaction evidence="1">
        <text>Hydrolyzes free adenine bases from 7,8-dihydro-8-oxoguanine:adenine mismatched double-stranded DNA, leaving an apurinic site.</text>
        <dbReference type="EC" id="3.2.2.31"/>
    </reaction>
</comment>
<dbReference type="Proteomes" id="UP000789595">
    <property type="component" value="Unassembled WGS sequence"/>
</dbReference>
<evidence type="ECO:0000256" key="4">
    <source>
        <dbReference type="ARBA" id="ARBA00012045"/>
    </source>
</evidence>
<evidence type="ECO:0000313" key="17">
    <source>
        <dbReference type="Proteomes" id="UP000789595"/>
    </source>
</evidence>
<organism evidence="16 17">
    <name type="scientific">Pelagomonas calceolata</name>
    <dbReference type="NCBI Taxonomy" id="35677"/>
    <lineage>
        <taxon>Eukaryota</taxon>
        <taxon>Sar</taxon>
        <taxon>Stramenopiles</taxon>
        <taxon>Ochrophyta</taxon>
        <taxon>Pelagophyceae</taxon>
        <taxon>Pelagomonadales</taxon>
        <taxon>Pelagomonadaceae</taxon>
        <taxon>Pelagomonas</taxon>
    </lineage>
</organism>
<protein>
    <recommendedName>
        <fullName evidence="5">Adenine DNA glycosylase</fullName>
        <ecNumber evidence="4">3.2.2.31</ecNumber>
    </recommendedName>
</protein>
<evidence type="ECO:0000256" key="12">
    <source>
        <dbReference type="ARBA" id="ARBA00023295"/>
    </source>
</evidence>